<dbReference type="AlphaFoldDB" id="A8N0I2"/>
<reference evidence="3 4" key="1">
    <citation type="journal article" date="2010" name="Proc. Natl. Acad. Sci. U.S.A.">
        <title>Insights into evolution of multicellular fungi from the assembled chromosomes of the mushroom Coprinopsis cinerea (Coprinus cinereus).</title>
        <authorList>
            <person name="Stajich J.E."/>
            <person name="Wilke S.K."/>
            <person name="Ahren D."/>
            <person name="Au C.H."/>
            <person name="Birren B.W."/>
            <person name="Borodovsky M."/>
            <person name="Burns C."/>
            <person name="Canback B."/>
            <person name="Casselton L.A."/>
            <person name="Cheng C.K."/>
            <person name="Deng J."/>
            <person name="Dietrich F.S."/>
            <person name="Fargo D.C."/>
            <person name="Farman M.L."/>
            <person name="Gathman A.C."/>
            <person name="Goldberg J."/>
            <person name="Guigo R."/>
            <person name="Hoegger P.J."/>
            <person name="Hooker J.B."/>
            <person name="Huggins A."/>
            <person name="James T.Y."/>
            <person name="Kamada T."/>
            <person name="Kilaru S."/>
            <person name="Kodira C."/>
            <person name="Kues U."/>
            <person name="Kupfer D."/>
            <person name="Kwan H.S."/>
            <person name="Lomsadze A."/>
            <person name="Li W."/>
            <person name="Lilly W.W."/>
            <person name="Ma L.J."/>
            <person name="Mackey A.J."/>
            <person name="Manning G."/>
            <person name="Martin F."/>
            <person name="Muraguchi H."/>
            <person name="Natvig D.O."/>
            <person name="Palmerini H."/>
            <person name="Ramesh M.A."/>
            <person name="Rehmeyer C.J."/>
            <person name="Roe B.A."/>
            <person name="Shenoy N."/>
            <person name="Stanke M."/>
            <person name="Ter-Hovhannisyan V."/>
            <person name="Tunlid A."/>
            <person name="Velagapudi R."/>
            <person name="Vision T.J."/>
            <person name="Zeng Q."/>
            <person name="Zolan M.E."/>
            <person name="Pukkila P.J."/>
        </authorList>
    </citation>
    <scope>NUCLEOTIDE SEQUENCE [LARGE SCALE GENOMIC DNA]</scope>
    <source>
        <strain evidence="4">Okayama-7 / 130 / ATCC MYA-4618 / FGSC 9003</strain>
    </source>
</reference>
<accession>A8N0I2</accession>
<comment type="similarity">
    <text evidence="1">Belongs to the choline/ethanolamine kinase family.</text>
</comment>
<comment type="caution">
    <text evidence="3">The sequence shown here is derived from an EMBL/GenBank/DDBJ whole genome shotgun (WGS) entry which is preliminary data.</text>
</comment>
<dbReference type="InterPro" id="IPR011009">
    <property type="entry name" value="Kinase-like_dom_sf"/>
</dbReference>
<dbReference type="GO" id="GO:0004103">
    <property type="term" value="F:choline kinase activity"/>
    <property type="evidence" value="ECO:0007669"/>
    <property type="project" value="TreeGrafter"/>
</dbReference>
<dbReference type="STRING" id="240176.A8N0I2"/>
<dbReference type="GO" id="GO:0006646">
    <property type="term" value="P:phosphatidylethanolamine biosynthetic process"/>
    <property type="evidence" value="ECO:0007669"/>
    <property type="project" value="TreeGrafter"/>
</dbReference>
<dbReference type="GO" id="GO:0004305">
    <property type="term" value="F:ethanolamine kinase activity"/>
    <property type="evidence" value="ECO:0007669"/>
    <property type="project" value="TreeGrafter"/>
</dbReference>
<dbReference type="FunCoup" id="A8N0I2">
    <property type="interactions" value="325"/>
</dbReference>
<organism evidence="3 4">
    <name type="scientific">Coprinopsis cinerea (strain Okayama-7 / 130 / ATCC MYA-4618 / FGSC 9003)</name>
    <name type="common">Inky cap fungus</name>
    <name type="synonym">Hormographiella aspergillata</name>
    <dbReference type="NCBI Taxonomy" id="240176"/>
    <lineage>
        <taxon>Eukaryota</taxon>
        <taxon>Fungi</taxon>
        <taxon>Dikarya</taxon>
        <taxon>Basidiomycota</taxon>
        <taxon>Agaricomycotina</taxon>
        <taxon>Agaricomycetes</taxon>
        <taxon>Agaricomycetidae</taxon>
        <taxon>Agaricales</taxon>
        <taxon>Agaricineae</taxon>
        <taxon>Psathyrellaceae</taxon>
        <taxon>Coprinopsis</taxon>
    </lineage>
</organism>
<gene>
    <name evidence="3" type="ORF">CC1G_04403</name>
</gene>
<dbReference type="VEuPathDB" id="FungiDB:CC1G_04403"/>
<dbReference type="GO" id="GO:0005737">
    <property type="term" value="C:cytoplasm"/>
    <property type="evidence" value="ECO:0007669"/>
    <property type="project" value="TreeGrafter"/>
</dbReference>
<feature type="compositionally biased region" description="Low complexity" evidence="2">
    <location>
        <begin position="41"/>
        <end position="51"/>
    </location>
</feature>
<keyword evidence="3" id="KW-0808">Transferase</keyword>
<protein>
    <submittedName>
        <fullName evidence="3">Protein kinase subdomain-containing protein PKL/CAK/ChoK</fullName>
    </submittedName>
</protein>
<dbReference type="RefSeq" id="XP_001828432.2">
    <property type="nucleotide sequence ID" value="XM_001828380.2"/>
</dbReference>
<dbReference type="CDD" id="cd05157">
    <property type="entry name" value="ETNK_euk"/>
    <property type="match status" value="1"/>
</dbReference>
<dbReference type="InParanoid" id="A8N0I2"/>
<dbReference type="PANTHER" id="PTHR22603:SF93">
    <property type="entry name" value="RE24176P"/>
    <property type="match status" value="1"/>
</dbReference>
<dbReference type="GeneID" id="6004855"/>
<name>A8N0I2_COPC7</name>
<dbReference type="OMA" id="IETSIDY"/>
<dbReference type="Proteomes" id="UP000001861">
    <property type="component" value="Unassembled WGS sequence"/>
</dbReference>
<dbReference type="Pfam" id="PF01633">
    <property type="entry name" value="Choline_kinase"/>
    <property type="match status" value="1"/>
</dbReference>
<dbReference type="OrthoDB" id="10267235at2759"/>
<keyword evidence="4" id="KW-1185">Reference proteome</keyword>
<dbReference type="Gene3D" id="3.90.1200.10">
    <property type="match status" value="1"/>
</dbReference>
<dbReference type="KEGG" id="cci:CC1G_04403"/>
<proteinExistence type="inferred from homology"/>
<dbReference type="EMBL" id="AACS02000001">
    <property type="protein sequence ID" value="EAU93424.2"/>
    <property type="molecule type" value="Genomic_DNA"/>
</dbReference>
<dbReference type="eggNOG" id="KOG2686">
    <property type="taxonomic scope" value="Eukaryota"/>
</dbReference>
<dbReference type="HOGENOM" id="CLU_012712_5_1_1"/>
<feature type="region of interest" description="Disordered" evidence="2">
    <location>
        <begin position="41"/>
        <end position="62"/>
    </location>
</feature>
<evidence type="ECO:0000256" key="1">
    <source>
        <dbReference type="ARBA" id="ARBA00038211"/>
    </source>
</evidence>
<evidence type="ECO:0000313" key="4">
    <source>
        <dbReference type="Proteomes" id="UP000001861"/>
    </source>
</evidence>
<dbReference type="Gene3D" id="3.30.200.20">
    <property type="entry name" value="Phosphorylase Kinase, domain 1"/>
    <property type="match status" value="1"/>
</dbReference>
<keyword evidence="3" id="KW-0418">Kinase</keyword>
<dbReference type="PANTHER" id="PTHR22603">
    <property type="entry name" value="CHOLINE/ETHANOALAMINE KINASE"/>
    <property type="match status" value="1"/>
</dbReference>
<evidence type="ECO:0000313" key="3">
    <source>
        <dbReference type="EMBL" id="EAU93424.2"/>
    </source>
</evidence>
<sequence>MAPVMTPILSSSLKASEELTRQLSSSSVHRLADFITRSGSSSSIVQSPASSPEVLKEEGLPHVKKKLEPRHYKTPEFAVRLLKILSSLQVDQWSDTRVNPEDVNIRKISGALTNAVFFVSHKTNKRVPTLLLRIYGSSSGSLISRPRELHILHKLSSVYRIGPLLYGTFENGRIEQYFKSTTLTESDIREPTVSRWIGARMAEFHSVDIEVVSPPSDATPTGWELSVKKCVSSWMPAAHKVLSLPGVSHAVRQELDLARFEKEWSIYVQWAAKVQDKHSGSKVVFAHNDTQYGNLLKLEDSNEVADEHRQLIVVDFEYAGPNPAAYDIANHFHEWTANYHGDTPHLLNRARYPTFAERRNFYSAYIHHSNMLGEDPVYDKSEFEQLIAALDYQVRIWSPASHGMWAIWGIVQGREDVENGVEEPEFDYIGYAKGRMALFRQEIVDLGVIQR</sequence>
<evidence type="ECO:0000256" key="2">
    <source>
        <dbReference type="SAM" id="MobiDB-lite"/>
    </source>
</evidence>
<dbReference type="SUPFAM" id="SSF56112">
    <property type="entry name" value="Protein kinase-like (PK-like)"/>
    <property type="match status" value="1"/>
</dbReference>